<evidence type="ECO:0000313" key="2">
    <source>
        <dbReference type="Proteomes" id="UP000186817"/>
    </source>
</evidence>
<evidence type="ECO:0000313" key="1">
    <source>
        <dbReference type="EMBL" id="OLQ04956.1"/>
    </source>
</evidence>
<dbReference type="EMBL" id="LSRX01000197">
    <property type="protein sequence ID" value="OLQ04956.1"/>
    <property type="molecule type" value="Genomic_DNA"/>
</dbReference>
<name>A0A1Q9EC03_SYMMI</name>
<dbReference type="AlphaFoldDB" id="A0A1Q9EC03"/>
<proteinExistence type="predicted"/>
<dbReference type="OrthoDB" id="10284224at2759"/>
<comment type="caution">
    <text evidence="1">The sequence shown here is derived from an EMBL/GenBank/DDBJ whole genome shotgun (WGS) entry which is preliminary data.</text>
</comment>
<reference evidence="1 2" key="1">
    <citation type="submission" date="2016-02" db="EMBL/GenBank/DDBJ databases">
        <title>Genome analysis of coral dinoflagellate symbionts highlights evolutionary adaptations to a symbiotic lifestyle.</title>
        <authorList>
            <person name="Aranda M."/>
            <person name="Li Y."/>
            <person name="Liew Y.J."/>
            <person name="Baumgarten S."/>
            <person name="Simakov O."/>
            <person name="Wilson M."/>
            <person name="Piel J."/>
            <person name="Ashoor H."/>
            <person name="Bougouffa S."/>
            <person name="Bajic V.B."/>
            <person name="Ryu T."/>
            <person name="Ravasi T."/>
            <person name="Bayer T."/>
            <person name="Micklem G."/>
            <person name="Kim H."/>
            <person name="Bhak J."/>
            <person name="Lajeunesse T.C."/>
            <person name="Voolstra C.R."/>
        </authorList>
    </citation>
    <scope>NUCLEOTIDE SEQUENCE [LARGE SCALE GENOMIC DNA]</scope>
    <source>
        <strain evidence="1 2">CCMP2467</strain>
    </source>
</reference>
<sequence length="119" mass="12902">MRDRYNSLQICRAPPYAMHARFKVYPMPPSHSKVKCGIAADATHTRPLLNEGGMPSDAPAEPLLHPAAESTRRGALPTCPATAECWAEDAISAAEKQRVTSDGSSFGIFRAEISEYAEV</sequence>
<protein>
    <submittedName>
        <fullName evidence="1">Uncharacterized protein</fullName>
    </submittedName>
</protein>
<dbReference type="Proteomes" id="UP000186817">
    <property type="component" value="Unassembled WGS sequence"/>
</dbReference>
<organism evidence="1 2">
    <name type="scientific">Symbiodinium microadriaticum</name>
    <name type="common">Dinoflagellate</name>
    <name type="synonym">Zooxanthella microadriatica</name>
    <dbReference type="NCBI Taxonomy" id="2951"/>
    <lineage>
        <taxon>Eukaryota</taxon>
        <taxon>Sar</taxon>
        <taxon>Alveolata</taxon>
        <taxon>Dinophyceae</taxon>
        <taxon>Suessiales</taxon>
        <taxon>Symbiodiniaceae</taxon>
        <taxon>Symbiodinium</taxon>
    </lineage>
</organism>
<keyword evidence="2" id="KW-1185">Reference proteome</keyword>
<accession>A0A1Q9EC03</accession>
<gene>
    <name evidence="1" type="ORF">AK812_SmicGene11904</name>
</gene>